<dbReference type="SUPFAM" id="SSF50814">
    <property type="entry name" value="Lipocalins"/>
    <property type="match status" value="1"/>
</dbReference>
<dbReference type="Pfam" id="PF02098">
    <property type="entry name" value="His_binding"/>
    <property type="match status" value="1"/>
</dbReference>
<feature type="signal peptide" evidence="1">
    <location>
        <begin position="1"/>
        <end position="15"/>
    </location>
</feature>
<dbReference type="EMBL" id="GACK01010901">
    <property type="protein sequence ID" value="JAA54133.1"/>
    <property type="molecule type" value="mRNA"/>
</dbReference>
<dbReference type="InterPro" id="IPR012674">
    <property type="entry name" value="Calycin"/>
</dbReference>
<organism evidence="2">
    <name type="scientific">Rhipicephalus pulchellus</name>
    <name type="common">Yellow backed tick</name>
    <name type="synonym">Dermacentor pulchellus</name>
    <dbReference type="NCBI Taxonomy" id="72859"/>
    <lineage>
        <taxon>Eukaryota</taxon>
        <taxon>Metazoa</taxon>
        <taxon>Ecdysozoa</taxon>
        <taxon>Arthropoda</taxon>
        <taxon>Chelicerata</taxon>
        <taxon>Arachnida</taxon>
        <taxon>Acari</taxon>
        <taxon>Parasitiformes</taxon>
        <taxon>Ixodida</taxon>
        <taxon>Ixodoidea</taxon>
        <taxon>Ixodidae</taxon>
        <taxon>Rhipicephalinae</taxon>
        <taxon>Rhipicephalus</taxon>
        <taxon>Rhipicephalus</taxon>
    </lineage>
</organism>
<evidence type="ECO:0000313" key="2">
    <source>
        <dbReference type="EMBL" id="JAA54133.1"/>
    </source>
</evidence>
<feature type="chain" id="PRO_5012565169" evidence="1">
    <location>
        <begin position="16"/>
        <end position="226"/>
    </location>
</feature>
<keyword evidence="1" id="KW-0732">Signal</keyword>
<accession>L7LTC5</accession>
<evidence type="ECO:0000256" key="1">
    <source>
        <dbReference type="SAM" id="SignalP"/>
    </source>
</evidence>
<reference evidence="2" key="2">
    <citation type="journal article" date="2015" name="J. Proteomics">
        <title>Sexual differences in the sialomes of the zebra tick, Rhipicephalus pulchellus.</title>
        <authorList>
            <person name="Tan A.W."/>
            <person name="Francischetti I.M."/>
            <person name="Slovak M."/>
            <person name="Kini R.M."/>
            <person name="Ribeiro J.M."/>
        </authorList>
    </citation>
    <scope>NUCLEOTIDE SEQUENCE</scope>
    <source>
        <tissue evidence="2">Salivary gland</tissue>
    </source>
</reference>
<reference evidence="2" key="1">
    <citation type="submission" date="2012-11" db="EMBL/GenBank/DDBJ databases">
        <authorList>
            <person name="Lucero-Rivera Y.E."/>
            <person name="Tovar-Ramirez D."/>
        </authorList>
    </citation>
    <scope>NUCLEOTIDE SEQUENCE</scope>
    <source>
        <tissue evidence="2">Salivary gland</tissue>
    </source>
</reference>
<protein>
    <submittedName>
        <fullName evidence="2">Putative group vi salivary lipocalin</fullName>
    </submittedName>
</protein>
<dbReference type="Gene3D" id="2.40.128.20">
    <property type="match status" value="1"/>
</dbReference>
<dbReference type="GO" id="GO:0030682">
    <property type="term" value="P:symbiont-mediated perturbation of host defenses"/>
    <property type="evidence" value="ECO:0007669"/>
    <property type="project" value="InterPro"/>
</dbReference>
<dbReference type="GO" id="GO:0043176">
    <property type="term" value="F:amine binding"/>
    <property type="evidence" value="ECO:0007669"/>
    <property type="project" value="InterPro"/>
</dbReference>
<proteinExistence type="evidence at transcript level"/>
<sequence>MQLFLYAVLVSVVYAGPRLKGMGAAVINSPWTDEAKFGKYQNALAIINNTNVTYHMASASYKIGPHRKNVTCINFKTTHVDITKHNATAQLKYRINQTEISANVIILALMSKTYSYTYNDLRYQPEVNEPEKNEKITLKGSGQNKYFNYNLDRIIIFSDPGNCVIVSAENRKRVELWVNDRVIDKVPECCRFMFAFFTRGRRTIYEVYNQKCKKPGVTETAYSRSH</sequence>
<dbReference type="InterPro" id="IPR002970">
    <property type="entry name" value="Tick_his-bd"/>
</dbReference>
<dbReference type="AlphaFoldDB" id="L7LTC5"/>
<name>L7LTC5_RHIPC</name>